<dbReference type="GO" id="GO:0005507">
    <property type="term" value="F:copper ion binding"/>
    <property type="evidence" value="ECO:0007669"/>
    <property type="project" value="TreeGrafter"/>
</dbReference>
<keyword evidence="3" id="KW-0808">Transferase</keyword>
<protein>
    <submittedName>
        <fullName evidence="10">Laccase domain-containing protein</fullName>
    </submittedName>
</protein>
<dbReference type="SUPFAM" id="SSF64438">
    <property type="entry name" value="CNF1/YfiH-like putative cysteine hydrolases"/>
    <property type="match status" value="1"/>
</dbReference>
<evidence type="ECO:0000256" key="4">
    <source>
        <dbReference type="ARBA" id="ARBA00022723"/>
    </source>
</evidence>
<dbReference type="PANTHER" id="PTHR30616">
    <property type="entry name" value="UNCHARACTERIZED PROTEIN YFIH"/>
    <property type="match status" value="1"/>
</dbReference>
<keyword evidence="4" id="KW-0479">Metal-binding</keyword>
<dbReference type="EMBL" id="JACJJL010000023">
    <property type="protein sequence ID" value="MBM6662533.1"/>
    <property type="molecule type" value="Genomic_DNA"/>
</dbReference>
<dbReference type="CDD" id="cd16833">
    <property type="entry name" value="YfiH"/>
    <property type="match status" value="1"/>
</dbReference>
<name>A0A938WPC6_9BACT</name>
<comment type="catalytic activity">
    <reaction evidence="1">
        <text>inosine + phosphate = alpha-D-ribose 1-phosphate + hypoxanthine</text>
        <dbReference type="Rhea" id="RHEA:27646"/>
        <dbReference type="ChEBI" id="CHEBI:17368"/>
        <dbReference type="ChEBI" id="CHEBI:17596"/>
        <dbReference type="ChEBI" id="CHEBI:43474"/>
        <dbReference type="ChEBI" id="CHEBI:57720"/>
        <dbReference type="EC" id="2.4.2.1"/>
    </reaction>
    <physiologicalReaction direction="left-to-right" evidence="1">
        <dbReference type="Rhea" id="RHEA:27647"/>
    </physiologicalReaction>
</comment>
<organism evidence="10 11">
    <name type="scientific">Marseilla massiliensis</name>
    <dbReference type="NCBI Taxonomy" id="1841864"/>
    <lineage>
        <taxon>Bacteria</taxon>
        <taxon>Pseudomonadati</taxon>
        <taxon>Bacteroidota</taxon>
        <taxon>Bacteroidia</taxon>
        <taxon>Bacteroidales</taxon>
        <taxon>Prevotellaceae</taxon>
        <taxon>Marseilla</taxon>
    </lineage>
</organism>
<dbReference type="InterPro" id="IPR011324">
    <property type="entry name" value="Cytotoxic_necrot_fac-like_cat"/>
</dbReference>
<dbReference type="RefSeq" id="WP_205111014.1">
    <property type="nucleotide sequence ID" value="NZ_JACJJL010000023.1"/>
</dbReference>
<evidence type="ECO:0000256" key="7">
    <source>
        <dbReference type="ARBA" id="ARBA00047989"/>
    </source>
</evidence>
<reference evidence="10 11" key="1">
    <citation type="journal article" date="2021" name="Sci. Rep.">
        <title>The distribution of antibiotic resistance genes in chicken gut microbiota commensals.</title>
        <authorList>
            <person name="Juricova H."/>
            <person name="Matiasovicova J."/>
            <person name="Kubasova T."/>
            <person name="Cejkova D."/>
            <person name="Rychlik I."/>
        </authorList>
    </citation>
    <scope>NUCLEOTIDE SEQUENCE [LARGE SCALE GENOMIC DNA]</scope>
    <source>
        <strain evidence="10 11">An819</strain>
    </source>
</reference>
<evidence type="ECO:0000256" key="8">
    <source>
        <dbReference type="ARBA" id="ARBA00048968"/>
    </source>
</evidence>
<evidence type="ECO:0000256" key="3">
    <source>
        <dbReference type="ARBA" id="ARBA00022679"/>
    </source>
</evidence>
<comment type="catalytic activity">
    <reaction evidence="8">
        <text>adenosine + phosphate = alpha-D-ribose 1-phosphate + adenine</text>
        <dbReference type="Rhea" id="RHEA:27642"/>
        <dbReference type="ChEBI" id="CHEBI:16335"/>
        <dbReference type="ChEBI" id="CHEBI:16708"/>
        <dbReference type="ChEBI" id="CHEBI:43474"/>
        <dbReference type="ChEBI" id="CHEBI:57720"/>
        <dbReference type="EC" id="2.4.2.1"/>
    </reaction>
    <physiologicalReaction direction="left-to-right" evidence="8">
        <dbReference type="Rhea" id="RHEA:27643"/>
    </physiologicalReaction>
</comment>
<dbReference type="InterPro" id="IPR003730">
    <property type="entry name" value="Cu_polyphenol_OxRdtase"/>
</dbReference>
<dbReference type="Proteomes" id="UP000764045">
    <property type="component" value="Unassembled WGS sequence"/>
</dbReference>
<accession>A0A938WPC6</accession>
<proteinExistence type="inferred from homology"/>
<dbReference type="PANTHER" id="PTHR30616:SF2">
    <property type="entry name" value="PURINE NUCLEOSIDE PHOSPHORYLASE LACC1"/>
    <property type="match status" value="1"/>
</dbReference>
<evidence type="ECO:0000313" key="11">
    <source>
        <dbReference type="Proteomes" id="UP000764045"/>
    </source>
</evidence>
<dbReference type="Pfam" id="PF02578">
    <property type="entry name" value="Cu-oxidase_4"/>
    <property type="match status" value="1"/>
</dbReference>
<comment type="caution">
    <text evidence="10">The sequence shown here is derived from an EMBL/GenBank/DDBJ whole genome shotgun (WGS) entry which is preliminary data.</text>
</comment>
<keyword evidence="5" id="KW-0378">Hydrolase</keyword>
<sequence>MNTKTTATPEPTLRRYSLGEGVVAFSTTRHGGYSHGNHGSFNVNEYCGDDPLAVANNRGLLCRELGIGEERLVMPHQTHGVEVRQIAGEFMALPPSTRKMLLEGVDAVMTDVERVCVGVSTADCMPILLYDPCHRACCAVHAGWRGTVAHIAARAVAAMAAAYHTEPSALRACIGPGISLEHFEVGDEVYGLFADAGFDMDKVARRHGKWHIDLWECNRIELCLAGLQPASVSVEGPCTYSHADDYFSARRLGTASGRIFTGIMIDKSQ</sequence>
<dbReference type="GO" id="GO:0017061">
    <property type="term" value="F:S-methyl-5-thioadenosine phosphorylase activity"/>
    <property type="evidence" value="ECO:0007669"/>
    <property type="project" value="UniProtKB-EC"/>
</dbReference>
<keyword evidence="11" id="KW-1185">Reference proteome</keyword>
<dbReference type="InterPro" id="IPR038371">
    <property type="entry name" value="Cu_polyphenol_OxRdtase_sf"/>
</dbReference>
<keyword evidence="6" id="KW-0862">Zinc</keyword>
<dbReference type="GO" id="GO:0016787">
    <property type="term" value="F:hydrolase activity"/>
    <property type="evidence" value="ECO:0007669"/>
    <property type="project" value="UniProtKB-KW"/>
</dbReference>
<dbReference type="AlphaFoldDB" id="A0A938WPC6"/>
<dbReference type="Gene3D" id="3.60.140.10">
    <property type="entry name" value="CNF1/YfiH-like putative cysteine hydrolases"/>
    <property type="match status" value="1"/>
</dbReference>
<evidence type="ECO:0000256" key="5">
    <source>
        <dbReference type="ARBA" id="ARBA00022801"/>
    </source>
</evidence>
<evidence type="ECO:0000256" key="6">
    <source>
        <dbReference type="ARBA" id="ARBA00022833"/>
    </source>
</evidence>
<evidence type="ECO:0000256" key="2">
    <source>
        <dbReference type="ARBA" id="ARBA00007353"/>
    </source>
</evidence>
<evidence type="ECO:0000256" key="9">
    <source>
        <dbReference type="ARBA" id="ARBA00049893"/>
    </source>
</evidence>
<comment type="similarity">
    <text evidence="2">Belongs to the purine nucleoside phosphorylase YfiH/LACC1 family.</text>
</comment>
<evidence type="ECO:0000313" key="10">
    <source>
        <dbReference type="EMBL" id="MBM6662533.1"/>
    </source>
</evidence>
<gene>
    <name evidence="10" type="ORF">H6B30_12355</name>
</gene>
<comment type="catalytic activity">
    <reaction evidence="9">
        <text>S-methyl-5'-thioadenosine + phosphate = 5-(methylsulfanyl)-alpha-D-ribose 1-phosphate + adenine</text>
        <dbReference type="Rhea" id="RHEA:11852"/>
        <dbReference type="ChEBI" id="CHEBI:16708"/>
        <dbReference type="ChEBI" id="CHEBI:17509"/>
        <dbReference type="ChEBI" id="CHEBI:43474"/>
        <dbReference type="ChEBI" id="CHEBI:58533"/>
        <dbReference type="EC" id="2.4.2.28"/>
    </reaction>
    <physiologicalReaction direction="left-to-right" evidence="9">
        <dbReference type="Rhea" id="RHEA:11853"/>
    </physiologicalReaction>
</comment>
<comment type="catalytic activity">
    <reaction evidence="7">
        <text>adenosine + H2O + H(+) = inosine + NH4(+)</text>
        <dbReference type="Rhea" id="RHEA:24408"/>
        <dbReference type="ChEBI" id="CHEBI:15377"/>
        <dbReference type="ChEBI" id="CHEBI:15378"/>
        <dbReference type="ChEBI" id="CHEBI:16335"/>
        <dbReference type="ChEBI" id="CHEBI:17596"/>
        <dbReference type="ChEBI" id="CHEBI:28938"/>
        <dbReference type="EC" id="3.5.4.4"/>
    </reaction>
    <physiologicalReaction direction="left-to-right" evidence="7">
        <dbReference type="Rhea" id="RHEA:24409"/>
    </physiologicalReaction>
</comment>
<evidence type="ECO:0000256" key="1">
    <source>
        <dbReference type="ARBA" id="ARBA00000553"/>
    </source>
</evidence>